<keyword evidence="2" id="KW-1185">Reference proteome</keyword>
<proteinExistence type="predicted"/>
<reference evidence="1 2" key="1">
    <citation type="journal article" date="2020" name="Cell">
        <title>Large-Scale Comparative Analyses of Tick Genomes Elucidate Their Genetic Diversity and Vector Capacities.</title>
        <authorList>
            <consortium name="Tick Genome and Microbiome Consortium (TIGMIC)"/>
            <person name="Jia N."/>
            <person name="Wang J."/>
            <person name="Shi W."/>
            <person name="Du L."/>
            <person name="Sun Y."/>
            <person name="Zhan W."/>
            <person name="Jiang J.F."/>
            <person name="Wang Q."/>
            <person name="Zhang B."/>
            <person name="Ji P."/>
            <person name="Bell-Sakyi L."/>
            <person name="Cui X.M."/>
            <person name="Yuan T.T."/>
            <person name="Jiang B.G."/>
            <person name="Yang W.F."/>
            <person name="Lam T.T."/>
            <person name="Chang Q.C."/>
            <person name="Ding S.J."/>
            <person name="Wang X.J."/>
            <person name="Zhu J.G."/>
            <person name="Ruan X.D."/>
            <person name="Zhao L."/>
            <person name="Wei J.T."/>
            <person name="Ye R.Z."/>
            <person name="Que T.C."/>
            <person name="Du C.H."/>
            <person name="Zhou Y.H."/>
            <person name="Cheng J.X."/>
            <person name="Dai P.F."/>
            <person name="Guo W.B."/>
            <person name="Han X.H."/>
            <person name="Huang E.J."/>
            <person name="Li L.F."/>
            <person name="Wei W."/>
            <person name="Gao Y.C."/>
            <person name="Liu J.Z."/>
            <person name="Shao H.Z."/>
            <person name="Wang X."/>
            <person name="Wang C.C."/>
            <person name="Yang T.C."/>
            <person name="Huo Q.B."/>
            <person name="Li W."/>
            <person name="Chen H.Y."/>
            <person name="Chen S.E."/>
            <person name="Zhou L.G."/>
            <person name="Ni X.B."/>
            <person name="Tian J.H."/>
            <person name="Sheng Y."/>
            <person name="Liu T."/>
            <person name="Pan Y.S."/>
            <person name="Xia L.Y."/>
            <person name="Li J."/>
            <person name="Zhao F."/>
            <person name="Cao W.C."/>
        </authorList>
    </citation>
    <scope>NUCLEOTIDE SEQUENCE [LARGE SCALE GENOMIC DNA]</scope>
    <source>
        <strain evidence="1">Iper-2018</strain>
    </source>
</reference>
<comment type="caution">
    <text evidence="1">The sequence shown here is derived from an EMBL/GenBank/DDBJ whole genome shotgun (WGS) entry which is preliminary data.</text>
</comment>
<organism evidence="1 2">
    <name type="scientific">Ixodes persulcatus</name>
    <name type="common">Taiga tick</name>
    <dbReference type="NCBI Taxonomy" id="34615"/>
    <lineage>
        <taxon>Eukaryota</taxon>
        <taxon>Metazoa</taxon>
        <taxon>Ecdysozoa</taxon>
        <taxon>Arthropoda</taxon>
        <taxon>Chelicerata</taxon>
        <taxon>Arachnida</taxon>
        <taxon>Acari</taxon>
        <taxon>Parasitiformes</taxon>
        <taxon>Ixodida</taxon>
        <taxon>Ixodoidea</taxon>
        <taxon>Ixodidae</taxon>
        <taxon>Ixodinae</taxon>
        <taxon>Ixodes</taxon>
    </lineage>
</organism>
<name>A0AC60NW95_IXOPE</name>
<accession>A0AC60NW95</accession>
<sequence>MVNCAVYGCTNRTKRAPNDENFVTVGFFAIPKVVTGQCAKTAALSAARRAEWFRRIRRDDIDESSTHYRVCGVHFISGRPAYVMDDMNPDWAPSLKLGYGDGAADRTASDRRYKRAQARKSAQTARGQPLLLSGMDAREESTLISTENLAPASPLLVEAAKPALEDCCCTSEDLAVEEDMPDKNEEMERSPDCGLASGL</sequence>
<evidence type="ECO:0000313" key="1">
    <source>
        <dbReference type="EMBL" id="KAG0411350.1"/>
    </source>
</evidence>
<protein>
    <submittedName>
        <fullName evidence="1">Uncharacterized protein</fullName>
    </submittedName>
</protein>
<dbReference type="Proteomes" id="UP000805193">
    <property type="component" value="Unassembled WGS sequence"/>
</dbReference>
<dbReference type="EMBL" id="JABSTQ010011438">
    <property type="protein sequence ID" value="KAG0411350.1"/>
    <property type="molecule type" value="Genomic_DNA"/>
</dbReference>
<evidence type="ECO:0000313" key="2">
    <source>
        <dbReference type="Proteomes" id="UP000805193"/>
    </source>
</evidence>
<gene>
    <name evidence="1" type="ORF">HPB47_011532</name>
</gene>